<proteinExistence type="predicted"/>
<reference evidence="1" key="1">
    <citation type="journal article" date="2015" name="Nature">
        <title>Complex archaea that bridge the gap between prokaryotes and eukaryotes.</title>
        <authorList>
            <person name="Spang A."/>
            <person name="Saw J.H."/>
            <person name="Jorgensen S.L."/>
            <person name="Zaremba-Niedzwiedzka K."/>
            <person name="Martijn J."/>
            <person name="Lind A.E."/>
            <person name="van Eijk R."/>
            <person name="Schleper C."/>
            <person name="Guy L."/>
            <person name="Ettema T.J."/>
        </authorList>
    </citation>
    <scope>NUCLEOTIDE SEQUENCE</scope>
</reference>
<dbReference type="AlphaFoldDB" id="A0A0F8YDE8"/>
<protein>
    <submittedName>
        <fullName evidence="1">Uncharacterized protein</fullName>
    </submittedName>
</protein>
<comment type="caution">
    <text evidence="1">The sequence shown here is derived from an EMBL/GenBank/DDBJ whole genome shotgun (WGS) entry which is preliminary data.</text>
</comment>
<evidence type="ECO:0000313" key="1">
    <source>
        <dbReference type="EMBL" id="KKK79467.1"/>
    </source>
</evidence>
<organism evidence="1">
    <name type="scientific">marine sediment metagenome</name>
    <dbReference type="NCBI Taxonomy" id="412755"/>
    <lineage>
        <taxon>unclassified sequences</taxon>
        <taxon>metagenomes</taxon>
        <taxon>ecological metagenomes</taxon>
    </lineage>
</organism>
<name>A0A0F8YDE8_9ZZZZ</name>
<gene>
    <name evidence="1" type="ORF">LCGC14_2833220</name>
</gene>
<accession>A0A0F8YDE8</accession>
<sequence>MNPFDCFDRIYCIHIPNEKRRSLIEKEFTRIGINERVQYVHATPPPKGFTMSNMRRAPRGEFGVNLSQIKAIVHAISDGAKHPLFLEDDVIFHKNAHELLETSLKDLPSDWDILYLGGHPTGPIFDPQATKFSDTLAKVGKFSFADSYTFNDGRLIQFFDGWCNEITRQNAMYDFILGQYAKRSNAYCTYPLLCNQRPDKSQISGKYDDKSSIVARAWTHHIGDKDATPEHKSIALKWRKENPDKWSVLKKRRKQGHM</sequence>
<dbReference type="EMBL" id="LAZR01054013">
    <property type="protein sequence ID" value="KKK79467.1"/>
    <property type="molecule type" value="Genomic_DNA"/>
</dbReference>